<comment type="caution">
    <text evidence="8">The sequence shown here is derived from an EMBL/GenBank/DDBJ whole genome shotgun (WGS) entry which is preliminary data.</text>
</comment>
<dbReference type="EMBL" id="JAUHJS010000007">
    <property type="protein sequence ID" value="MDN4166657.1"/>
    <property type="molecule type" value="Genomic_DNA"/>
</dbReference>
<feature type="compositionally biased region" description="Basic and acidic residues" evidence="2">
    <location>
        <begin position="356"/>
        <end position="383"/>
    </location>
</feature>
<dbReference type="InterPro" id="IPR058625">
    <property type="entry name" value="MdtA-like_BSH"/>
</dbReference>
<evidence type="ECO:0000256" key="3">
    <source>
        <dbReference type="SAM" id="Phobius"/>
    </source>
</evidence>
<evidence type="ECO:0000259" key="4">
    <source>
        <dbReference type="Pfam" id="PF25876"/>
    </source>
</evidence>
<feature type="region of interest" description="Disordered" evidence="2">
    <location>
        <begin position="348"/>
        <end position="383"/>
    </location>
</feature>
<name>A0ABT8F853_9BACT</name>
<accession>A0ABT8F853</accession>
<dbReference type="PANTHER" id="PTHR30469">
    <property type="entry name" value="MULTIDRUG RESISTANCE PROTEIN MDTA"/>
    <property type="match status" value="1"/>
</dbReference>
<dbReference type="Pfam" id="PF26002">
    <property type="entry name" value="Beta-barrel_AprE"/>
    <property type="match status" value="1"/>
</dbReference>
<sequence>MAKAKGNNRILYILLIVVGGLIALAIIGKSAGWIGKPKQLEVELGSTKRVDITEKVSASGTVQPVTEVKISPDVSGEIMELTVEEGDSVSKGEFLIRIRPDNYESALSRVQANLNQQSANYADAKARLSSSEAQLVRSELEYNRSKKLYEEKVISDADWEQIQANYKVAKQNVESAKQSVEAGRFLVISAEATVREAKENLRLTTINSPVSGTVSKLNVEKGERVVGTSQMQGTEMLRIADLREMEVRVDVNENDIIRVSVGDTAIIDVDSYTYMDKKFKGIVTAIANTAKDKTSPDAVTEFEVKIKILSSSYQDLLKGKKMVSPFRPGMTASVEIITNRRSQVLAVPLSAVTTRNPEEEKEGGKRSRRSEGATEGDDKKVNKKNENKEVVFVNKEGKAEMRLVKTGISDYENIEILEGLSDGEEIVTGPFIVISKRIKDGEMITSQKKEEKKKEEKAETEEKE</sequence>
<dbReference type="Gene3D" id="1.10.287.470">
    <property type="entry name" value="Helix hairpin bin"/>
    <property type="match status" value="1"/>
</dbReference>
<gene>
    <name evidence="8" type="ORF">QWY31_14195</name>
</gene>
<keyword evidence="1" id="KW-0175">Coiled coil</keyword>
<dbReference type="PANTHER" id="PTHR30469:SF33">
    <property type="entry name" value="SLR1207 PROTEIN"/>
    <property type="match status" value="1"/>
</dbReference>
<organism evidence="8 9">
    <name type="scientific">Shiella aurantiaca</name>
    <dbReference type="NCBI Taxonomy" id="3058365"/>
    <lineage>
        <taxon>Bacteria</taxon>
        <taxon>Pseudomonadati</taxon>
        <taxon>Bacteroidota</taxon>
        <taxon>Cytophagia</taxon>
        <taxon>Cytophagales</taxon>
        <taxon>Shiellaceae</taxon>
        <taxon>Shiella</taxon>
    </lineage>
</organism>
<feature type="domain" description="AprE-like beta-barrel" evidence="7">
    <location>
        <begin position="246"/>
        <end position="338"/>
    </location>
</feature>
<evidence type="ECO:0000256" key="2">
    <source>
        <dbReference type="SAM" id="MobiDB-lite"/>
    </source>
</evidence>
<reference evidence="8" key="1">
    <citation type="submission" date="2023-06" db="EMBL/GenBank/DDBJ databases">
        <title>Cytophagales bacterium Strain LB-30, isolated from soil.</title>
        <authorList>
            <person name="Liu B."/>
        </authorList>
    </citation>
    <scope>NUCLEOTIDE SEQUENCE</scope>
    <source>
        <strain evidence="8">LB-30</strain>
    </source>
</reference>
<dbReference type="InterPro" id="IPR058649">
    <property type="entry name" value="CzcB_C"/>
</dbReference>
<dbReference type="Pfam" id="PF25917">
    <property type="entry name" value="BSH_RND"/>
    <property type="match status" value="1"/>
</dbReference>
<feature type="domain" description="CzcB-like C-terminal circularly permuted SH3-like" evidence="6">
    <location>
        <begin position="386"/>
        <end position="428"/>
    </location>
</feature>
<dbReference type="Gene3D" id="2.40.30.170">
    <property type="match status" value="1"/>
</dbReference>
<dbReference type="SUPFAM" id="SSF111369">
    <property type="entry name" value="HlyD-like secretion proteins"/>
    <property type="match status" value="1"/>
</dbReference>
<protein>
    <submittedName>
        <fullName evidence="8">Efflux RND transporter periplasmic adaptor subunit</fullName>
    </submittedName>
</protein>
<dbReference type="InterPro" id="IPR058624">
    <property type="entry name" value="MdtA-like_HH"/>
</dbReference>
<feature type="coiled-coil region" evidence="1">
    <location>
        <begin position="107"/>
        <end position="141"/>
    </location>
</feature>
<evidence type="ECO:0000313" key="8">
    <source>
        <dbReference type="EMBL" id="MDN4166657.1"/>
    </source>
</evidence>
<evidence type="ECO:0000259" key="6">
    <source>
        <dbReference type="Pfam" id="PF25975"/>
    </source>
</evidence>
<feature type="transmembrane region" description="Helical" evidence="3">
    <location>
        <begin position="12"/>
        <end position="34"/>
    </location>
</feature>
<dbReference type="RefSeq" id="WP_320005195.1">
    <property type="nucleotide sequence ID" value="NZ_JAUHJS010000007.1"/>
</dbReference>
<dbReference type="InterPro" id="IPR058982">
    <property type="entry name" value="Beta-barrel_AprE"/>
</dbReference>
<keyword evidence="3" id="KW-0812">Transmembrane</keyword>
<evidence type="ECO:0000313" key="9">
    <source>
        <dbReference type="Proteomes" id="UP001168552"/>
    </source>
</evidence>
<keyword evidence="3" id="KW-0472">Membrane</keyword>
<feature type="region of interest" description="Disordered" evidence="2">
    <location>
        <begin position="442"/>
        <end position="464"/>
    </location>
</feature>
<evidence type="ECO:0000259" key="7">
    <source>
        <dbReference type="Pfam" id="PF26002"/>
    </source>
</evidence>
<dbReference type="Proteomes" id="UP001168552">
    <property type="component" value="Unassembled WGS sequence"/>
</dbReference>
<dbReference type="Pfam" id="PF25975">
    <property type="entry name" value="CzcB_C"/>
    <property type="match status" value="1"/>
</dbReference>
<feature type="domain" description="Multidrug resistance protein MdtA-like barrel-sandwich hybrid" evidence="5">
    <location>
        <begin position="67"/>
        <end position="227"/>
    </location>
</feature>
<evidence type="ECO:0000259" key="5">
    <source>
        <dbReference type="Pfam" id="PF25917"/>
    </source>
</evidence>
<keyword evidence="3" id="KW-1133">Transmembrane helix</keyword>
<dbReference type="Pfam" id="PF25876">
    <property type="entry name" value="HH_MFP_RND"/>
    <property type="match status" value="1"/>
</dbReference>
<dbReference type="Gene3D" id="2.40.420.20">
    <property type="match status" value="1"/>
</dbReference>
<dbReference type="Gene3D" id="2.40.50.100">
    <property type="match status" value="1"/>
</dbReference>
<feature type="domain" description="Multidrug resistance protein MdtA-like alpha-helical hairpin" evidence="4">
    <location>
        <begin position="121"/>
        <end position="182"/>
    </location>
</feature>
<keyword evidence="9" id="KW-1185">Reference proteome</keyword>
<evidence type="ECO:0000256" key="1">
    <source>
        <dbReference type="SAM" id="Coils"/>
    </source>
</evidence>
<proteinExistence type="predicted"/>